<dbReference type="Pfam" id="PF01230">
    <property type="entry name" value="HIT"/>
    <property type="match status" value="1"/>
</dbReference>
<dbReference type="RefSeq" id="WP_067210646.1">
    <property type="nucleotide sequence ID" value="NZ_FLOC01000014.1"/>
</dbReference>
<evidence type="ECO:0000259" key="2">
    <source>
        <dbReference type="PROSITE" id="PS51084"/>
    </source>
</evidence>
<dbReference type="InterPro" id="IPR036265">
    <property type="entry name" value="HIT-like_sf"/>
</dbReference>
<dbReference type="GO" id="GO:0003824">
    <property type="term" value="F:catalytic activity"/>
    <property type="evidence" value="ECO:0007669"/>
    <property type="project" value="InterPro"/>
</dbReference>
<dbReference type="PIRSF" id="PIRSF000714">
    <property type="entry name" value="HIT"/>
    <property type="match status" value="1"/>
</dbReference>
<dbReference type="SUPFAM" id="SSF54197">
    <property type="entry name" value="HIT-like"/>
    <property type="match status" value="1"/>
</dbReference>
<evidence type="ECO:0000313" key="4">
    <source>
        <dbReference type="Proteomes" id="UP000092627"/>
    </source>
</evidence>
<dbReference type="PROSITE" id="PS51084">
    <property type="entry name" value="HIT_2"/>
    <property type="match status" value="1"/>
</dbReference>
<name>A0A1A8TL21_9GAMM</name>
<organism evidence="3 4">
    <name type="scientific">Marinomonas aquimarina</name>
    <dbReference type="NCBI Taxonomy" id="295068"/>
    <lineage>
        <taxon>Bacteria</taxon>
        <taxon>Pseudomonadati</taxon>
        <taxon>Pseudomonadota</taxon>
        <taxon>Gammaproteobacteria</taxon>
        <taxon>Oceanospirillales</taxon>
        <taxon>Oceanospirillaceae</taxon>
        <taxon>Marinomonas</taxon>
    </lineage>
</organism>
<dbReference type="AlphaFoldDB" id="A0A1A8TL21"/>
<protein>
    <submittedName>
        <fullName evidence="3">HIT domain protein</fullName>
    </submittedName>
</protein>
<feature type="domain" description="HIT" evidence="2">
    <location>
        <begin position="35"/>
        <end position="103"/>
    </location>
</feature>
<gene>
    <name evidence="3" type="ORF">MAQ5080_02462</name>
</gene>
<sequence>MFELDAVLERDSVWIGDFPLCQLRLINNRKAPWFILVPKREEVEEIHHLEPEDRMQLMAESCLVAETVQDIFSPDKLNVAAIGNKVRQLHLHHVARFEQDECWPEPVWGKISQEAYSDEELAGILQKVTSLLADDLVSAYKE</sequence>
<reference evidence="3 4" key="1">
    <citation type="submission" date="2016-06" db="EMBL/GenBank/DDBJ databases">
        <authorList>
            <person name="Kjaerup R.B."/>
            <person name="Dalgaard T.S."/>
            <person name="Juul-Madsen H.R."/>
        </authorList>
    </citation>
    <scope>NUCLEOTIDE SEQUENCE [LARGE SCALE GENOMIC DNA]</scope>
    <source>
        <strain evidence="3 4">CECT 5080</strain>
    </source>
</reference>
<dbReference type="Gene3D" id="3.30.428.10">
    <property type="entry name" value="HIT-like"/>
    <property type="match status" value="1"/>
</dbReference>
<dbReference type="OrthoDB" id="9799145at2"/>
<accession>A0A1A8TL21</accession>
<keyword evidence="4" id="KW-1185">Reference proteome</keyword>
<dbReference type="STRING" id="295068.MAQ5080_02462"/>
<evidence type="ECO:0000256" key="1">
    <source>
        <dbReference type="PROSITE-ProRule" id="PRU00464"/>
    </source>
</evidence>
<dbReference type="Proteomes" id="UP000092627">
    <property type="component" value="Unassembled WGS sequence"/>
</dbReference>
<comment type="caution">
    <text evidence="1">Lacks conserved residue(s) required for the propagation of feature annotation.</text>
</comment>
<dbReference type="InterPro" id="IPR011146">
    <property type="entry name" value="HIT-like"/>
</dbReference>
<dbReference type="EMBL" id="FLOC01000014">
    <property type="protein sequence ID" value="SBS33100.1"/>
    <property type="molecule type" value="Genomic_DNA"/>
</dbReference>
<proteinExistence type="predicted"/>
<evidence type="ECO:0000313" key="3">
    <source>
        <dbReference type="EMBL" id="SBS33100.1"/>
    </source>
</evidence>
<dbReference type="InterPro" id="IPR026026">
    <property type="entry name" value="HIT_Hint"/>
</dbReference>